<evidence type="ECO:0000256" key="7">
    <source>
        <dbReference type="SAM" id="Phobius"/>
    </source>
</evidence>
<dbReference type="GO" id="GO:0017038">
    <property type="term" value="P:protein import"/>
    <property type="evidence" value="ECO:0007669"/>
    <property type="project" value="TreeGrafter"/>
</dbReference>
<evidence type="ECO:0000256" key="5">
    <source>
        <dbReference type="ARBA" id="ARBA00023136"/>
    </source>
</evidence>
<dbReference type="Proteomes" id="UP000218267">
    <property type="component" value="Chromosome"/>
</dbReference>
<dbReference type="OrthoDB" id="4045at2"/>
<name>A0A1Y1CG17_9BACT</name>
<keyword evidence="10" id="KW-1185">Reference proteome</keyword>
<proteinExistence type="inferred from homology"/>
<dbReference type="KEGG" id="mbas:ALGA_0841"/>
<keyword evidence="6" id="KW-0813">Transport</keyword>
<organism evidence="9 10">
    <name type="scientific">Labilibaculum antarcticum</name>
    <dbReference type="NCBI Taxonomy" id="1717717"/>
    <lineage>
        <taxon>Bacteria</taxon>
        <taxon>Pseudomonadati</taxon>
        <taxon>Bacteroidota</taxon>
        <taxon>Bacteroidia</taxon>
        <taxon>Marinilabiliales</taxon>
        <taxon>Marinifilaceae</taxon>
        <taxon>Labilibaculum</taxon>
    </lineage>
</organism>
<keyword evidence="3 7" id="KW-0812">Transmembrane</keyword>
<evidence type="ECO:0000256" key="3">
    <source>
        <dbReference type="ARBA" id="ARBA00022692"/>
    </source>
</evidence>
<keyword evidence="4 7" id="KW-1133">Transmembrane helix</keyword>
<comment type="similarity">
    <text evidence="6">Belongs to the exbB/tolQ family.</text>
</comment>
<reference evidence="10" key="2">
    <citation type="journal article" date="2020" name="Antonie Van Leeuwenhoek">
        <title>Labilibaculum antarcticum sp. nov., a novel facultative anaerobic, psychrotorelant bacterium isolated from marine sediment of Antarctica.</title>
        <authorList>
            <person name="Watanabe M."/>
            <person name="Kojima H."/>
            <person name="Fukui M."/>
        </authorList>
    </citation>
    <scope>NUCLEOTIDE SEQUENCE [LARGE SCALE GENOMIC DNA]</scope>
    <source>
        <strain evidence="10">SPP2</strain>
    </source>
</reference>
<dbReference type="AlphaFoldDB" id="A0A1Y1CG17"/>
<feature type="transmembrane region" description="Helical" evidence="7">
    <location>
        <begin position="143"/>
        <end position="165"/>
    </location>
</feature>
<evidence type="ECO:0000256" key="6">
    <source>
        <dbReference type="RuleBase" id="RU004057"/>
    </source>
</evidence>
<evidence type="ECO:0000256" key="1">
    <source>
        <dbReference type="ARBA" id="ARBA00004651"/>
    </source>
</evidence>
<evidence type="ECO:0000313" key="10">
    <source>
        <dbReference type="Proteomes" id="UP000218267"/>
    </source>
</evidence>
<evidence type="ECO:0000259" key="8">
    <source>
        <dbReference type="Pfam" id="PF01618"/>
    </source>
</evidence>
<dbReference type="PANTHER" id="PTHR30625:SF17">
    <property type="entry name" value="TOLQ-RELATED"/>
    <property type="match status" value="1"/>
</dbReference>
<accession>A0A1Y1CG17</accession>
<feature type="transmembrane region" description="Helical" evidence="7">
    <location>
        <begin position="43"/>
        <end position="60"/>
    </location>
</feature>
<comment type="subcellular location">
    <subcellularLocation>
        <location evidence="1">Cell membrane</location>
        <topology evidence="1">Multi-pass membrane protein</topology>
    </subcellularLocation>
    <subcellularLocation>
        <location evidence="6">Membrane</location>
        <topology evidence="6">Multi-pass membrane protein</topology>
    </subcellularLocation>
</comment>
<evidence type="ECO:0000313" key="9">
    <source>
        <dbReference type="EMBL" id="BAX79230.1"/>
    </source>
</evidence>
<dbReference type="PANTHER" id="PTHR30625">
    <property type="entry name" value="PROTEIN TOLQ"/>
    <property type="match status" value="1"/>
</dbReference>
<feature type="transmembrane region" description="Helical" evidence="7">
    <location>
        <begin position="185"/>
        <end position="206"/>
    </location>
</feature>
<dbReference type="InterPro" id="IPR050790">
    <property type="entry name" value="ExbB/TolQ_transport"/>
</dbReference>
<dbReference type="GO" id="GO:0005886">
    <property type="term" value="C:plasma membrane"/>
    <property type="evidence" value="ECO:0007669"/>
    <property type="project" value="UniProtKB-SubCell"/>
</dbReference>
<keyword evidence="6" id="KW-0653">Protein transport</keyword>
<dbReference type="Pfam" id="PF01618">
    <property type="entry name" value="MotA_ExbB"/>
    <property type="match status" value="1"/>
</dbReference>
<sequence>MNYLLILAGIQTAAQNEALLEGQGAEATEISLNFIDLAFKGGWIMVPIIALSAIAMYIFFERFYAIRKATKVDSNFMNRISDYIHEGKMDSALALCESNDTPVSKMISKGIKRIGRPLNDVNAAIENIGNLEVSKLEKNLPTLATVAGAAPMIGFLGTVMGMIQAFYDMSTAGNNIDVSLLSHGIYTAMVTTVAGLIVGIIAYFAYNILVAKVEKVVFTMEATTTEFMDLLNEPIK</sequence>
<keyword evidence="2" id="KW-1003">Cell membrane</keyword>
<reference evidence="9 10" key="1">
    <citation type="journal article" date="2018" name="Mar. Genomics">
        <title>Complete genome sequence of Marinifilaceae bacterium strain SPP2, isolated from the Antarctic marine sediment.</title>
        <authorList>
            <person name="Watanabe M."/>
            <person name="Kojima H."/>
            <person name="Fukui M."/>
        </authorList>
    </citation>
    <scope>NUCLEOTIDE SEQUENCE [LARGE SCALE GENOMIC DNA]</scope>
    <source>
        <strain evidence="9 10">SPP2</strain>
    </source>
</reference>
<gene>
    <name evidence="9" type="ORF">ALGA_0841</name>
</gene>
<protein>
    <submittedName>
        <fullName evidence="9">Biopolymer transporter ExbB</fullName>
    </submittedName>
</protein>
<dbReference type="RefSeq" id="WP_096428155.1">
    <property type="nucleotide sequence ID" value="NZ_AP018042.1"/>
</dbReference>
<dbReference type="InterPro" id="IPR002898">
    <property type="entry name" value="MotA_ExbB_proton_chnl"/>
</dbReference>
<evidence type="ECO:0000256" key="4">
    <source>
        <dbReference type="ARBA" id="ARBA00022989"/>
    </source>
</evidence>
<feature type="domain" description="MotA/TolQ/ExbB proton channel" evidence="8">
    <location>
        <begin position="100"/>
        <end position="221"/>
    </location>
</feature>
<evidence type="ECO:0000256" key="2">
    <source>
        <dbReference type="ARBA" id="ARBA00022475"/>
    </source>
</evidence>
<dbReference type="EMBL" id="AP018042">
    <property type="protein sequence ID" value="BAX79230.1"/>
    <property type="molecule type" value="Genomic_DNA"/>
</dbReference>
<keyword evidence="5 7" id="KW-0472">Membrane</keyword>